<feature type="transmembrane region" description="Helical" evidence="7">
    <location>
        <begin position="477"/>
        <end position="499"/>
    </location>
</feature>
<feature type="transmembrane region" description="Helical" evidence="7">
    <location>
        <begin position="161"/>
        <end position="182"/>
    </location>
</feature>
<feature type="transmembrane region" description="Helical" evidence="7">
    <location>
        <begin position="95"/>
        <end position="115"/>
    </location>
</feature>
<dbReference type="PANTHER" id="PTHR11119">
    <property type="entry name" value="XANTHINE-URACIL / VITAMIN C PERMEASE FAMILY MEMBER"/>
    <property type="match status" value="1"/>
</dbReference>
<feature type="transmembrane region" description="Helical" evidence="7">
    <location>
        <begin position="389"/>
        <end position="408"/>
    </location>
</feature>
<feature type="transmembrane region" description="Helical" evidence="7">
    <location>
        <begin position="194"/>
        <end position="227"/>
    </location>
</feature>
<dbReference type="EMBL" id="HBIM01002005">
    <property type="protein sequence ID" value="CAE0403553.1"/>
    <property type="molecule type" value="Transcribed_RNA"/>
</dbReference>
<name>A0A6S8IIF9_9STRA</name>
<feature type="transmembrane region" description="Helical" evidence="7">
    <location>
        <begin position="444"/>
        <end position="465"/>
    </location>
</feature>
<evidence type="ECO:0000256" key="3">
    <source>
        <dbReference type="ARBA" id="ARBA00022692"/>
    </source>
</evidence>
<accession>A0A6S8IIF9</accession>
<protein>
    <submittedName>
        <fullName evidence="8">Uncharacterized protein</fullName>
    </submittedName>
</protein>
<feature type="compositionally biased region" description="Basic and acidic residues" evidence="6">
    <location>
        <begin position="15"/>
        <end position="34"/>
    </location>
</feature>
<feature type="region of interest" description="Disordered" evidence="6">
    <location>
        <begin position="1"/>
        <end position="34"/>
    </location>
</feature>
<feature type="transmembrane region" description="Helical" evidence="7">
    <location>
        <begin position="239"/>
        <end position="261"/>
    </location>
</feature>
<sequence length="646" mass="68718">MSSPTEDDPPPIEEIQNKGSEELSEEELKHSDKKTKMTYKEKALANGIKYTVTDVPPLPQAIMLGVQHYLTMLGATVLIPLLLCPAMGADGDQTAQVISSIFFVSGISTLLQTSIGDRLPIVQGGSFSYLPATFGIIFNAELQAIQDPSDRFETTMRTIQGAVIVAGLIQLFIGYSGCIPILLRYISPVTIAPVIAAIGLGLYGAGFAGVSACWSLGLMQLTTIVVFSQLLKPVKVAGLPIFALFPVILAIAATWIFGAILTSADVWDEGNACRTDANSDILDDSPWFRVPYPGQWGAPIFKTYAVIPMLGGMLASMIESIGDYYGCANLSGAPPPTPGIISRGLGCEGIGVLLAGLIGTANATTSYSENIGALAVTGVGSRAVVQCGAVIMICVSLIAKVGALFATMPNSMTSGIYCALFGLIVAVGLSNLQYVDLNSPRNQFIIGFALFNCLSVAGPGGYFNGLGGENPFGDGDGAAVALAIFTSPMIIAFLSAFVLDNIVPGTAEERGMHIWQQVKVRKGFTFTPTRHAYFLFVELYTCVCVCVCDATRYHTSHSFLFLQGEDVNNDPEYVEVYSLPLFFAKTFKNFSYLEYMALGRMPDPPANGYQPGRADVGELCCPCFHPGLAHDDDDNDAEANASEANA</sequence>
<evidence type="ECO:0000256" key="2">
    <source>
        <dbReference type="ARBA" id="ARBA00008821"/>
    </source>
</evidence>
<keyword evidence="5 7" id="KW-0472">Membrane</keyword>
<dbReference type="InterPro" id="IPR006043">
    <property type="entry name" value="NCS2"/>
</dbReference>
<dbReference type="SUPFAM" id="SSF103473">
    <property type="entry name" value="MFS general substrate transporter"/>
    <property type="match status" value="1"/>
</dbReference>
<evidence type="ECO:0000256" key="4">
    <source>
        <dbReference type="ARBA" id="ARBA00022989"/>
    </source>
</evidence>
<keyword evidence="3 7" id="KW-0812">Transmembrane</keyword>
<dbReference type="EMBL" id="HBIM01002007">
    <property type="protein sequence ID" value="CAE0403555.1"/>
    <property type="molecule type" value="Transcribed_RNA"/>
</dbReference>
<organism evidence="8">
    <name type="scientific">Amphora coffeiformis</name>
    <dbReference type="NCBI Taxonomy" id="265554"/>
    <lineage>
        <taxon>Eukaryota</taxon>
        <taxon>Sar</taxon>
        <taxon>Stramenopiles</taxon>
        <taxon>Ochrophyta</taxon>
        <taxon>Bacillariophyta</taxon>
        <taxon>Bacillariophyceae</taxon>
        <taxon>Bacillariophycidae</taxon>
        <taxon>Thalassiophysales</taxon>
        <taxon>Catenulaceae</taxon>
        <taxon>Amphora</taxon>
    </lineage>
</organism>
<feature type="transmembrane region" description="Helical" evidence="7">
    <location>
        <begin position="296"/>
        <end position="315"/>
    </location>
</feature>
<feature type="transmembrane region" description="Helical" evidence="7">
    <location>
        <begin position="61"/>
        <end position="83"/>
    </location>
</feature>
<dbReference type="AlphaFoldDB" id="A0A6S8IIF9"/>
<dbReference type="GO" id="GO:0022857">
    <property type="term" value="F:transmembrane transporter activity"/>
    <property type="evidence" value="ECO:0007669"/>
    <property type="project" value="InterPro"/>
</dbReference>
<evidence type="ECO:0000256" key="6">
    <source>
        <dbReference type="SAM" id="MobiDB-lite"/>
    </source>
</evidence>
<evidence type="ECO:0000313" key="8">
    <source>
        <dbReference type="EMBL" id="CAE0403553.1"/>
    </source>
</evidence>
<feature type="transmembrane region" description="Helical" evidence="7">
    <location>
        <begin position="121"/>
        <end position="140"/>
    </location>
</feature>
<comment type="subcellular location">
    <subcellularLocation>
        <location evidence="1">Membrane</location>
        <topology evidence="1">Multi-pass membrane protein</topology>
    </subcellularLocation>
</comment>
<keyword evidence="4 7" id="KW-1133">Transmembrane helix</keyword>
<feature type="transmembrane region" description="Helical" evidence="7">
    <location>
        <begin position="414"/>
        <end position="432"/>
    </location>
</feature>
<evidence type="ECO:0000313" key="9">
    <source>
        <dbReference type="EMBL" id="CAE0403555.1"/>
    </source>
</evidence>
<feature type="compositionally biased region" description="Acidic residues" evidence="6">
    <location>
        <begin position="1"/>
        <end position="11"/>
    </location>
</feature>
<reference evidence="8" key="1">
    <citation type="submission" date="2021-01" db="EMBL/GenBank/DDBJ databases">
        <authorList>
            <person name="Corre E."/>
            <person name="Pelletier E."/>
            <person name="Niang G."/>
            <person name="Scheremetjew M."/>
            <person name="Finn R."/>
            <person name="Kale V."/>
            <person name="Holt S."/>
            <person name="Cochrane G."/>
            <person name="Meng A."/>
            <person name="Brown T."/>
            <person name="Cohen L."/>
        </authorList>
    </citation>
    <scope>NUCLEOTIDE SEQUENCE</scope>
    <source>
        <strain evidence="8">CCMP127</strain>
    </source>
</reference>
<proteinExistence type="inferred from homology"/>
<evidence type="ECO:0000256" key="1">
    <source>
        <dbReference type="ARBA" id="ARBA00004141"/>
    </source>
</evidence>
<comment type="similarity">
    <text evidence="2">Belongs to the nucleobase:cation symporter-2 (NCS2) (TC 2.A.40) family.</text>
</comment>
<evidence type="ECO:0000256" key="7">
    <source>
        <dbReference type="SAM" id="Phobius"/>
    </source>
</evidence>
<gene>
    <name evidence="8" type="ORF">ACOF00016_LOCUS1750</name>
    <name evidence="9" type="ORF">ACOF00016_LOCUS1752</name>
</gene>
<dbReference type="GO" id="GO:0016020">
    <property type="term" value="C:membrane"/>
    <property type="evidence" value="ECO:0007669"/>
    <property type="project" value="UniProtKB-SubCell"/>
</dbReference>
<evidence type="ECO:0000256" key="5">
    <source>
        <dbReference type="ARBA" id="ARBA00023136"/>
    </source>
</evidence>
<dbReference type="Pfam" id="PF00860">
    <property type="entry name" value="Xan_ur_permease"/>
    <property type="match status" value="1"/>
</dbReference>
<dbReference type="NCBIfam" id="NF037981">
    <property type="entry name" value="NCS2_1"/>
    <property type="match status" value="1"/>
</dbReference>
<dbReference type="InterPro" id="IPR036259">
    <property type="entry name" value="MFS_trans_sf"/>
</dbReference>